<dbReference type="InterPro" id="IPR040982">
    <property type="entry name" value="DNA_pol3_finger"/>
</dbReference>
<dbReference type="GO" id="GO:0005737">
    <property type="term" value="C:cytoplasm"/>
    <property type="evidence" value="ECO:0007669"/>
    <property type="project" value="UniProtKB-SubCell"/>
</dbReference>
<keyword evidence="2 9" id="KW-0808">Transferase</keyword>
<dbReference type="Gene3D" id="3.20.20.140">
    <property type="entry name" value="Metal-dependent hydrolases"/>
    <property type="match status" value="1"/>
</dbReference>
<dbReference type="InterPro" id="IPR003141">
    <property type="entry name" value="Pol/His_phosphatase_N"/>
</dbReference>
<dbReference type="GO" id="GO:0006260">
    <property type="term" value="P:DNA replication"/>
    <property type="evidence" value="ECO:0007669"/>
    <property type="project" value="UniProtKB-KW"/>
</dbReference>
<evidence type="ECO:0000256" key="6">
    <source>
        <dbReference type="ARBA" id="ARBA00022932"/>
    </source>
</evidence>
<dbReference type="EC" id="2.7.7.7" evidence="9"/>
<reference evidence="11 12" key="1">
    <citation type="submission" date="2020-02" db="EMBL/GenBank/DDBJ databases">
        <authorList>
            <person name="Li X.-J."/>
            <person name="Feng X.-M."/>
        </authorList>
    </citation>
    <scope>NUCLEOTIDE SEQUENCE [LARGE SCALE GENOMIC DNA]</scope>
    <source>
        <strain evidence="11 12">CGMCC 4.7225</strain>
    </source>
</reference>
<comment type="function">
    <text evidence="9">DNA polymerase involved in damage-induced mutagenesis and translesion synthesis (TLS). It is not the major replicative DNA polymerase.</text>
</comment>
<evidence type="ECO:0000256" key="8">
    <source>
        <dbReference type="ARBA" id="ARBA00049244"/>
    </source>
</evidence>
<dbReference type="AlphaFoldDB" id="A0A6N9YR83"/>
<proteinExistence type="inferred from homology"/>
<keyword evidence="12" id="KW-1185">Reference proteome</keyword>
<dbReference type="InterPro" id="IPR016195">
    <property type="entry name" value="Pol/histidinol_Pase-like"/>
</dbReference>
<dbReference type="InterPro" id="IPR023073">
    <property type="entry name" value="DnaE2"/>
</dbReference>
<accession>A0A6N9YR83</accession>
<comment type="similarity">
    <text evidence="9">Belongs to the DNA polymerase type-C family. DnaE2 subfamily.</text>
</comment>
<dbReference type="Pfam" id="PF07733">
    <property type="entry name" value="DNA_pol3_alpha"/>
    <property type="match status" value="1"/>
</dbReference>
<keyword evidence="1 9" id="KW-0963">Cytoplasm</keyword>
<dbReference type="InterPro" id="IPR011708">
    <property type="entry name" value="DNA_pol3_alpha_NTPase_dom"/>
</dbReference>
<evidence type="ECO:0000256" key="2">
    <source>
        <dbReference type="ARBA" id="ARBA00022679"/>
    </source>
</evidence>
<comment type="subcellular location">
    <subcellularLocation>
        <location evidence="9">Cytoplasm</location>
    </subcellularLocation>
</comment>
<dbReference type="GO" id="GO:0006281">
    <property type="term" value="P:DNA repair"/>
    <property type="evidence" value="ECO:0007669"/>
    <property type="project" value="UniProtKB-UniRule"/>
</dbReference>
<dbReference type="GO" id="GO:0003887">
    <property type="term" value="F:DNA-directed DNA polymerase activity"/>
    <property type="evidence" value="ECO:0007669"/>
    <property type="project" value="UniProtKB-UniRule"/>
</dbReference>
<keyword evidence="6 9" id="KW-0239">DNA-directed DNA polymerase</keyword>
<feature type="domain" description="Polymerase/histidinol phosphatase N-terminal" evidence="10">
    <location>
        <begin position="54"/>
        <end position="127"/>
    </location>
</feature>
<organism evidence="11 12">
    <name type="scientific">Phytoactinopolyspora alkaliphila</name>
    <dbReference type="NCBI Taxonomy" id="1783498"/>
    <lineage>
        <taxon>Bacteria</taxon>
        <taxon>Bacillati</taxon>
        <taxon>Actinomycetota</taxon>
        <taxon>Actinomycetes</taxon>
        <taxon>Jiangellales</taxon>
        <taxon>Jiangellaceae</taxon>
        <taxon>Phytoactinopolyspora</taxon>
    </lineage>
</organism>
<dbReference type="EMBL" id="JAAGOB010000011">
    <property type="protein sequence ID" value="NED97457.1"/>
    <property type="molecule type" value="Genomic_DNA"/>
</dbReference>
<evidence type="ECO:0000313" key="12">
    <source>
        <dbReference type="Proteomes" id="UP000469185"/>
    </source>
</evidence>
<sequence>MGWHNPSIPWREFEKALSWGTGWRSDGEKLPREVNPAPEATGLSLPVNDGPAWAELHCHSAYSFLDGASEPEALVIEAILQGVETLAITDHDGMYGVVRFAEAAREAFELSGRKLHTVFGAELSLELRTRQAGVPDPEGHHLLVLARDPEGYGRLAGAITDAQMSGEKGRPAYDLNQLAERHDGHWAVLTGCRKGLVPAALDRDGPAAAEEELCRLVDLFGVENVFVELIDHDHPLDDARNDALFALARQVGVGVVASNNVHYAGPGDADLAQLLAAVRARDSMEEIAGWLPANGTAHIRNGAEMEERLARFPGVRQATAELARACAFDIALIAPELPERDVPDGHTDASFLRQEVEKGARKRYGPRGTEATRKAYKQIEHELEVIERLGFPGYFLIVYEITQFCERMGILCQGRGSAANSAVCYALGITAVDPIQHDLLFERFLTDDRIGPPDIDIDIENARREEVIQYVYERYGRHRAAQVANVNTYRLRMALRDVARALGYSPGQVDGWSRHVGYHEPIADDVGIPEDVVRLVYRMLRLPRHLSIHSGGMVLCDRPVGEVCPVEWATMPGRSVLQWDKDDCAAAGLVKFDLLGLGMLSALRESFDLLREHHQLDHTLRDLPAEDPAVYDMLCDADTIGVFQVESRAQMATLPRLKPRTFYHLVIEVALIRPGPIQGGSVHPYIRRKNGQEEVTYPHKSMKPALERTKGVPLFQEQMMQLAIDCADFQPKEADQLRQAMSSKRSPERIERLRARLLEGMAKNGIPADVANDIYGKLFGFASYGFPESHAYSFAYLVYASSWLKRYYPAVFTTALLNNQPMGFYSSQTLVEDARRHGVTVRGVDVNASDVKATLEEHLPVESDHPHAPESPQPAIRLGLSTVRGLGTDVAQRIADARPFDDIADLVRRCTVPLAVLESLATAGAFGCFGLDRREALWAVGALVHDRSDQLPGTTPGSAPPALPKMTAVEQTFADLWATGVSPDSHPVQHVRELLDTWGAVRAGDLRHLGDGRRLMVGGLITHRQRPPTAGGVVFMNVEDESGMVNVICPPGVWQRQRKIALESTAVLVDGKLERSDGAINLLAIRLAPLKVTGSTGSRDFR</sequence>
<dbReference type="SMART" id="SM00481">
    <property type="entry name" value="POLIIIAc"/>
    <property type="match status" value="1"/>
</dbReference>
<keyword evidence="3 9" id="KW-0548">Nucleotidyltransferase</keyword>
<evidence type="ECO:0000313" key="11">
    <source>
        <dbReference type="EMBL" id="NED97457.1"/>
    </source>
</evidence>
<evidence type="ECO:0000256" key="7">
    <source>
        <dbReference type="ARBA" id="ARBA00023204"/>
    </source>
</evidence>
<evidence type="ECO:0000256" key="5">
    <source>
        <dbReference type="ARBA" id="ARBA00022763"/>
    </source>
</evidence>
<dbReference type="RefSeq" id="WP_163820271.1">
    <property type="nucleotide sequence ID" value="NZ_JAAGOB010000011.1"/>
</dbReference>
<dbReference type="CDD" id="cd04485">
    <property type="entry name" value="DnaE_OBF"/>
    <property type="match status" value="1"/>
</dbReference>
<dbReference type="Pfam" id="PF17657">
    <property type="entry name" value="DNA_pol3_finger"/>
    <property type="match status" value="1"/>
</dbReference>
<comment type="catalytic activity">
    <reaction evidence="8 9">
        <text>DNA(n) + a 2'-deoxyribonucleoside 5'-triphosphate = DNA(n+1) + diphosphate</text>
        <dbReference type="Rhea" id="RHEA:22508"/>
        <dbReference type="Rhea" id="RHEA-COMP:17339"/>
        <dbReference type="Rhea" id="RHEA-COMP:17340"/>
        <dbReference type="ChEBI" id="CHEBI:33019"/>
        <dbReference type="ChEBI" id="CHEBI:61560"/>
        <dbReference type="ChEBI" id="CHEBI:173112"/>
        <dbReference type="EC" id="2.7.7.7"/>
    </reaction>
</comment>
<dbReference type="Proteomes" id="UP000469185">
    <property type="component" value="Unassembled WGS sequence"/>
</dbReference>
<dbReference type="PANTHER" id="PTHR32294:SF4">
    <property type="entry name" value="ERROR-PRONE DNA POLYMERASE"/>
    <property type="match status" value="1"/>
</dbReference>
<evidence type="ECO:0000259" key="10">
    <source>
        <dbReference type="SMART" id="SM00481"/>
    </source>
</evidence>
<gene>
    <name evidence="9" type="primary">dnaE2</name>
    <name evidence="11" type="ORF">G1H11_19345</name>
</gene>
<name>A0A6N9YR83_9ACTN</name>
<dbReference type="InterPro" id="IPR029460">
    <property type="entry name" value="DNAPol_HHH"/>
</dbReference>
<dbReference type="Gene3D" id="1.10.150.870">
    <property type="match status" value="1"/>
</dbReference>
<dbReference type="SUPFAM" id="SSF89550">
    <property type="entry name" value="PHP domain-like"/>
    <property type="match status" value="1"/>
</dbReference>
<dbReference type="NCBIfam" id="TIGR00594">
    <property type="entry name" value="polc"/>
    <property type="match status" value="1"/>
</dbReference>
<dbReference type="NCBIfam" id="NF004225">
    <property type="entry name" value="PRK05672.1"/>
    <property type="match status" value="1"/>
</dbReference>
<dbReference type="Pfam" id="PF14579">
    <property type="entry name" value="HHH_6"/>
    <property type="match status" value="1"/>
</dbReference>
<dbReference type="HAMAP" id="MF_01902">
    <property type="entry name" value="DNApol_error_prone"/>
    <property type="match status" value="1"/>
</dbReference>
<dbReference type="InterPro" id="IPR004013">
    <property type="entry name" value="PHP_dom"/>
</dbReference>
<evidence type="ECO:0000256" key="1">
    <source>
        <dbReference type="ARBA" id="ARBA00022490"/>
    </source>
</evidence>
<dbReference type="Pfam" id="PF02811">
    <property type="entry name" value="PHP"/>
    <property type="match status" value="1"/>
</dbReference>
<dbReference type="PANTHER" id="PTHR32294">
    <property type="entry name" value="DNA POLYMERASE III SUBUNIT ALPHA"/>
    <property type="match status" value="1"/>
</dbReference>
<evidence type="ECO:0000256" key="9">
    <source>
        <dbReference type="HAMAP-Rule" id="MF_01902"/>
    </source>
</evidence>
<dbReference type="InterPro" id="IPR004805">
    <property type="entry name" value="DnaE2/DnaE/PolC"/>
</dbReference>
<evidence type="ECO:0000256" key="3">
    <source>
        <dbReference type="ARBA" id="ARBA00022695"/>
    </source>
</evidence>
<comment type="caution">
    <text evidence="11">The sequence shown here is derived from an EMBL/GenBank/DDBJ whole genome shotgun (WGS) entry which is preliminary data.</text>
</comment>
<evidence type="ECO:0000256" key="4">
    <source>
        <dbReference type="ARBA" id="ARBA00022705"/>
    </source>
</evidence>
<keyword evidence="5 9" id="KW-0227">DNA damage</keyword>
<dbReference type="GO" id="GO:0008408">
    <property type="term" value="F:3'-5' exonuclease activity"/>
    <property type="evidence" value="ECO:0007669"/>
    <property type="project" value="InterPro"/>
</dbReference>
<keyword evidence="4 9" id="KW-0235">DNA replication</keyword>
<keyword evidence="7 9" id="KW-0234">DNA repair</keyword>
<protein>
    <recommendedName>
        <fullName evidence="9">Error-prone DNA polymerase</fullName>
        <ecNumber evidence="9">2.7.7.7</ecNumber>
    </recommendedName>
</protein>